<dbReference type="STRING" id="216938.SHELI_v1c11180"/>
<dbReference type="OrthoDB" id="9803619at2"/>
<keyword evidence="3" id="KW-1185">Reference proteome</keyword>
<dbReference type="GO" id="GO:0008832">
    <property type="term" value="F:dGTPase activity"/>
    <property type="evidence" value="ECO:0007669"/>
    <property type="project" value="TreeGrafter"/>
</dbReference>
<dbReference type="PATRIC" id="fig|216938.3.peg.1137"/>
<dbReference type="SUPFAM" id="SSF109604">
    <property type="entry name" value="HD-domain/PDEase-like"/>
    <property type="match status" value="1"/>
</dbReference>
<dbReference type="AlphaFoldDB" id="A0A1B3SMA4"/>
<dbReference type="EMBL" id="CP017015">
    <property type="protein sequence ID" value="AOG61065.1"/>
    <property type="molecule type" value="Genomic_DNA"/>
</dbReference>
<keyword evidence="2" id="KW-0378">Hydrolase</keyword>
<dbReference type="Gene3D" id="1.10.3210.10">
    <property type="entry name" value="Hypothetical protein af1432"/>
    <property type="match status" value="1"/>
</dbReference>
<name>A0A1B3SMA4_9MOLU</name>
<dbReference type="InterPro" id="IPR006674">
    <property type="entry name" value="HD_domain"/>
</dbReference>
<dbReference type="SMART" id="SM00471">
    <property type="entry name" value="HDc"/>
    <property type="match status" value="1"/>
</dbReference>
<dbReference type="CDD" id="cd00077">
    <property type="entry name" value="HDc"/>
    <property type="match status" value="1"/>
</dbReference>
<dbReference type="Pfam" id="PF01966">
    <property type="entry name" value="HD"/>
    <property type="match status" value="1"/>
</dbReference>
<evidence type="ECO:0000259" key="1">
    <source>
        <dbReference type="PROSITE" id="PS51831"/>
    </source>
</evidence>
<dbReference type="InterPro" id="IPR050135">
    <property type="entry name" value="dGTPase-like"/>
</dbReference>
<dbReference type="GO" id="GO:0006203">
    <property type="term" value="P:dGTP catabolic process"/>
    <property type="evidence" value="ECO:0007669"/>
    <property type="project" value="TreeGrafter"/>
</dbReference>
<evidence type="ECO:0000313" key="3">
    <source>
        <dbReference type="Proteomes" id="UP000094378"/>
    </source>
</evidence>
<dbReference type="Proteomes" id="UP000094378">
    <property type="component" value="Chromosome"/>
</dbReference>
<dbReference type="PANTHER" id="PTHR11373">
    <property type="entry name" value="DEOXYNUCLEOSIDE TRIPHOSPHATE TRIPHOSPHOHYDROLASE"/>
    <property type="match status" value="1"/>
</dbReference>
<feature type="domain" description="HD" evidence="1">
    <location>
        <begin position="51"/>
        <end position="167"/>
    </location>
</feature>
<accession>A0A1B3SMA4</accession>
<dbReference type="RefSeq" id="WP_084449282.1">
    <property type="nucleotide sequence ID" value="NZ_CP017015.1"/>
</dbReference>
<protein>
    <submittedName>
        <fullName evidence="2">HD superfamily phosphohydrolase</fullName>
    </submittedName>
</protein>
<evidence type="ECO:0000313" key="2">
    <source>
        <dbReference type="EMBL" id="AOG61065.1"/>
    </source>
</evidence>
<gene>
    <name evidence="2" type="ORF">SHELI_v1c11180</name>
</gene>
<organism evidence="2 3">
    <name type="scientific">Spiroplasma helicoides</name>
    <dbReference type="NCBI Taxonomy" id="216938"/>
    <lineage>
        <taxon>Bacteria</taxon>
        <taxon>Bacillati</taxon>
        <taxon>Mycoplasmatota</taxon>
        <taxon>Mollicutes</taxon>
        <taxon>Entomoplasmatales</taxon>
        <taxon>Spiroplasmataceae</taxon>
        <taxon>Spiroplasma</taxon>
    </lineage>
</organism>
<dbReference type="KEGG" id="shj:SHELI_v1c11180"/>
<proteinExistence type="predicted"/>
<dbReference type="PROSITE" id="PS51831">
    <property type="entry name" value="HD"/>
    <property type="match status" value="1"/>
</dbReference>
<reference evidence="2 3" key="1">
    <citation type="submission" date="2016-08" db="EMBL/GenBank/DDBJ databases">
        <title>Complete genome sequence of Spiroplasma helicoides TABS-2 (DSM 22551).</title>
        <authorList>
            <person name="Shen W.-Y."/>
            <person name="Lo W.-S."/>
            <person name="Lai Y.-C."/>
            <person name="Kuo C.-H."/>
        </authorList>
    </citation>
    <scope>NUCLEOTIDE SEQUENCE [LARGE SCALE GENOMIC DNA]</scope>
    <source>
        <strain evidence="2 3">TABS-2</strain>
    </source>
</reference>
<sequence length="397" mass="46297">MEVIRDNVHGDISIKETIINELIDTPEFQRLRRIIQLGGSQFVFPGACHTRFSHCIGVYHIINKFLDNKEISSHINSKDQLTVKIAGLLHDIGHGPFSHSFEKIASSQPHEKYTVDIILGDTNINKVLAKNGVSPEEVASVILGNHKNNIINSLISSQLDADRLDYLLRDSIYTGVNYANLDLNWIIRNSLVFEEKLVFKTKAMYAIEHYLLGRFYMFKQIYNHNVSKAFDQTLLSWFLRLKDLYNKGFQFKNTKVIDIFKDLLENKTCNLKSYLRLDDYSLMEFIKCTSNEDDKILKNLSDRIVNRKFLEVSSKLDEKEFEKYKNSYSKEEQKYYFKTIKNINSGIYSPSHSSKDEKIYLVFNNNLEEIIEKSQILKLTPKNIEKNLYVFLKDNVE</sequence>
<dbReference type="PANTHER" id="PTHR11373:SF4">
    <property type="entry name" value="DEOXYNUCLEOSIDE TRIPHOSPHATE TRIPHOSPHOHYDROLASE SAMHD1"/>
    <property type="match status" value="1"/>
</dbReference>
<dbReference type="InterPro" id="IPR003607">
    <property type="entry name" value="HD/PDEase_dom"/>
</dbReference>